<evidence type="ECO:0000313" key="3">
    <source>
        <dbReference type="Proteomes" id="UP000198749"/>
    </source>
</evidence>
<dbReference type="OrthoDB" id="6089775at2"/>
<gene>
    <name evidence="2" type="ORF">SAMN03080615_02118</name>
</gene>
<keyword evidence="3" id="KW-1185">Reference proteome</keyword>
<keyword evidence="1" id="KW-0732">Signal</keyword>
<proteinExistence type="predicted"/>
<name>A0A1H9HFN0_9GAMM</name>
<evidence type="ECO:0000313" key="2">
    <source>
        <dbReference type="EMBL" id="SEQ61130.1"/>
    </source>
</evidence>
<evidence type="ECO:0000256" key="1">
    <source>
        <dbReference type="SAM" id="SignalP"/>
    </source>
</evidence>
<sequence>MLRFIAPLTIALLASFLAPLAQADCADEQTWCETKCEVKHMTDDAAVTGCKSKCVAARAACSTKAGAETAWDATKKAAQDTKSFFKGLTE</sequence>
<dbReference type="RefSeq" id="WP_091357630.1">
    <property type="nucleotide sequence ID" value="NZ_AP025284.1"/>
</dbReference>
<dbReference type="EMBL" id="FOGB01000005">
    <property type="protein sequence ID" value="SEQ61130.1"/>
    <property type="molecule type" value="Genomic_DNA"/>
</dbReference>
<dbReference type="AlphaFoldDB" id="A0A1H9HFN0"/>
<feature type="chain" id="PRO_5011709335" evidence="1">
    <location>
        <begin position="24"/>
        <end position="90"/>
    </location>
</feature>
<organism evidence="2 3">
    <name type="scientific">Amphritea atlantica</name>
    <dbReference type="NCBI Taxonomy" id="355243"/>
    <lineage>
        <taxon>Bacteria</taxon>
        <taxon>Pseudomonadati</taxon>
        <taxon>Pseudomonadota</taxon>
        <taxon>Gammaproteobacteria</taxon>
        <taxon>Oceanospirillales</taxon>
        <taxon>Oceanospirillaceae</taxon>
        <taxon>Amphritea</taxon>
    </lineage>
</organism>
<protein>
    <submittedName>
        <fullName evidence="2">Uncharacterized protein</fullName>
    </submittedName>
</protein>
<feature type="signal peptide" evidence="1">
    <location>
        <begin position="1"/>
        <end position="23"/>
    </location>
</feature>
<reference evidence="3" key="1">
    <citation type="submission" date="2016-10" db="EMBL/GenBank/DDBJ databases">
        <authorList>
            <person name="Varghese N."/>
            <person name="Submissions S."/>
        </authorList>
    </citation>
    <scope>NUCLEOTIDE SEQUENCE [LARGE SCALE GENOMIC DNA]</scope>
    <source>
        <strain evidence="3">DSM 18887</strain>
    </source>
</reference>
<dbReference type="Proteomes" id="UP000198749">
    <property type="component" value="Unassembled WGS sequence"/>
</dbReference>
<accession>A0A1H9HFN0</accession>
<dbReference type="STRING" id="355243.SAMN03080615_02118"/>